<dbReference type="VEuPathDB" id="AmoebaDB:NfTy_044530"/>
<name>A0A6A5BLS9_NAEFO</name>
<evidence type="ECO:0000256" key="1">
    <source>
        <dbReference type="SAM" id="MobiDB-lite"/>
    </source>
</evidence>
<organism evidence="2 3">
    <name type="scientific">Naegleria fowleri</name>
    <name type="common">Brain eating amoeba</name>
    <dbReference type="NCBI Taxonomy" id="5763"/>
    <lineage>
        <taxon>Eukaryota</taxon>
        <taxon>Discoba</taxon>
        <taxon>Heterolobosea</taxon>
        <taxon>Tetramitia</taxon>
        <taxon>Eutetramitia</taxon>
        <taxon>Vahlkampfiidae</taxon>
        <taxon>Naegleria</taxon>
    </lineage>
</organism>
<evidence type="ECO:0000313" key="2">
    <source>
        <dbReference type="EMBL" id="KAF0975118.1"/>
    </source>
</evidence>
<dbReference type="RefSeq" id="XP_044559831.1">
    <property type="nucleotide sequence ID" value="XM_044709443.1"/>
</dbReference>
<reference evidence="2 3" key="1">
    <citation type="journal article" date="2019" name="Sci. Rep.">
        <title>Nanopore sequencing improves the draft genome of the human pathogenic amoeba Naegleria fowleri.</title>
        <authorList>
            <person name="Liechti N."/>
            <person name="Schurch N."/>
            <person name="Bruggmann R."/>
            <person name="Wittwer M."/>
        </authorList>
    </citation>
    <scope>NUCLEOTIDE SEQUENCE [LARGE SCALE GENOMIC DNA]</scope>
    <source>
        <strain evidence="2 3">ATCC 30894</strain>
    </source>
</reference>
<proteinExistence type="predicted"/>
<dbReference type="OMA" id="ADEFECK"/>
<comment type="caution">
    <text evidence="2">The sequence shown here is derived from an EMBL/GenBank/DDBJ whole genome shotgun (WGS) entry which is preliminary data.</text>
</comment>
<feature type="compositionally biased region" description="Acidic residues" evidence="1">
    <location>
        <begin position="134"/>
        <end position="150"/>
    </location>
</feature>
<accession>A0A6A5BLS9</accession>
<dbReference type="OrthoDB" id="10353801at2759"/>
<dbReference type="VEuPathDB" id="AmoebaDB:FDP41_005871"/>
<keyword evidence="3" id="KW-1185">Reference proteome</keyword>
<dbReference type="VEuPathDB" id="AmoebaDB:NF0073630"/>
<dbReference type="GeneID" id="68113089"/>
<feature type="region of interest" description="Disordered" evidence="1">
    <location>
        <begin position="118"/>
        <end position="159"/>
    </location>
</feature>
<dbReference type="AlphaFoldDB" id="A0A6A5BLS9"/>
<gene>
    <name evidence="2" type="ORF">FDP41_005871</name>
</gene>
<protein>
    <submittedName>
        <fullName evidence="2">Uncharacterized protein</fullName>
    </submittedName>
</protein>
<dbReference type="EMBL" id="VFQX01000048">
    <property type="protein sequence ID" value="KAF0975118.1"/>
    <property type="molecule type" value="Genomic_DNA"/>
</dbReference>
<evidence type="ECO:0000313" key="3">
    <source>
        <dbReference type="Proteomes" id="UP000444721"/>
    </source>
</evidence>
<sequence>MYTSAESATPDFKFFDEHSSFEFESLFSPTEGLLMKEGVMTPSSFDATLQSPKKMFPTVGLTINTQANMFVGPQAKLVASSAAGVENVESTFEALLADSFLPTEELLNHFCAAQEEASALHGGHHDDSSTSQDSLEEDEADSNDDEEEEDLKSRKKIVAKRKDSKKKEQLSVAGTTTSTAAASAMNNADRVWSTVYADPSVDLSSVIVMIKTRRDKPSEYLPEKMYSSLKYEIIQKAKGGLLKNVPLLLCRASVVDAATLEEIKKKKPVLKGNIESALTKEPTNKNADEFECRMKVQFDFSYHQDKRLVALELKYYLNDKLDQPILIKRSCPLKVYARKPNKTKRKREEDKEKKLKKLKESQEKDFQDFAGQLEKCFELANKFAGEEKKRAMLTIMQKFAHCFGSDATMFDDVSTTHQSNTSIFTDSASEGEDFF</sequence>
<dbReference type="Proteomes" id="UP000444721">
    <property type="component" value="Unassembled WGS sequence"/>
</dbReference>